<evidence type="ECO:0000256" key="1">
    <source>
        <dbReference type="SAM" id="MobiDB-lite"/>
    </source>
</evidence>
<protein>
    <recommendedName>
        <fullName evidence="4">F-box domain-containing protein</fullName>
    </recommendedName>
</protein>
<accession>A0A2G8RMY4</accession>
<gene>
    <name evidence="2" type="ORF">GSI_15573</name>
</gene>
<comment type="caution">
    <text evidence="2">The sequence shown here is derived from an EMBL/GenBank/DDBJ whole genome shotgun (WGS) entry which is preliminary data.</text>
</comment>
<name>A0A2G8RMY4_9APHY</name>
<dbReference type="OrthoDB" id="2758445at2759"/>
<dbReference type="EMBL" id="AYKW01000069">
    <property type="protein sequence ID" value="PIL22877.1"/>
    <property type="molecule type" value="Genomic_DNA"/>
</dbReference>
<reference evidence="2 3" key="1">
    <citation type="journal article" date="2015" name="Sci. Rep.">
        <title>Chromosome-level genome map provides insights into diverse defense mechanisms in the medicinal fungus Ganoderma sinense.</title>
        <authorList>
            <person name="Zhu Y."/>
            <person name="Xu J."/>
            <person name="Sun C."/>
            <person name="Zhou S."/>
            <person name="Xu H."/>
            <person name="Nelson D.R."/>
            <person name="Qian J."/>
            <person name="Song J."/>
            <person name="Luo H."/>
            <person name="Xiang L."/>
            <person name="Li Y."/>
            <person name="Xu Z."/>
            <person name="Ji A."/>
            <person name="Wang L."/>
            <person name="Lu S."/>
            <person name="Hayward A."/>
            <person name="Sun W."/>
            <person name="Li X."/>
            <person name="Schwartz D.C."/>
            <person name="Wang Y."/>
            <person name="Chen S."/>
        </authorList>
    </citation>
    <scope>NUCLEOTIDE SEQUENCE [LARGE SCALE GENOMIC DNA]</scope>
    <source>
        <strain evidence="2 3">ZZ0214-1</strain>
    </source>
</reference>
<sequence length="499" mass="56349">MALPSTPEADPQSHPTILELWNVDVMHIIMSYADRRVVSNLMQTCSALNYAGTKYLLADGLALRSEYGLVSFLCFLYARGFPGECVRRLTPLNKVTIDFHKPTENIPPALEFLFEIFALAAFNLTSLTIGEAEALLASHPSLGTAMAKLTTLKTIDFLQTGQHCATLLRTLRSSLVTVNIHFDLDSGEPENEVPAESDMNPILLLEGSKSTLESLRASFAVSSPDGPCYPNVAHLELSYTVLPYIEDYIRAFPNLQSLASFYCAGFQDALTWHSRREMAMQYQAVHGTWRSLQHYEGSMLVLWVWGLTCNIRSVRLSFEHWQQLGVDPNFLEDIILDVRPSDLALRLPGASWLLDDDVRTVLSKEGRLQALEIYVLFHMNEADDTVSVQHILDLLVDVVRTSSMLKFKLILDSTWMRVFRDRVERDDEKKLPLMPFEVYLQDMDVDAYADTLLARAPSLKEVHVSVVEHRDKCTRQADRRRREPSTTGTSRDETDASAS</sequence>
<keyword evidence="3" id="KW-1185">Reference proteome</keyword>
<organism evidence="2 3">
    <name type="scientific">Ganoderma sinense ZZ0214-1</name>
    <dbReference type="NCBI Taxonomy" id="1077348"/>
    <lineage>
        <taxon>Eukaryota</taxon>
        <taxon>Fungi</taxon>
        <taxon>Dikarya</taxon>
        <taxon>Basidiomycota</taxon>
        <taxon>Agaricomycotina</taxon>
        <taxon>Agaricomycetes</taxon>
        <taxon>Polyporales</taxon>
        <taxon>Polyporaceae</taxon>
        <taxon>Ganoderma</taxon>
    </lineage>
</organism>
<dbReference type="Proteomes" id="UP000230002">
    <property type="component" value="Unassembled WGS sequence"/>
</dbReference>
<evidence type="ECO:0008006" key="4">
    <source>
        <dbReference type="Google" id="ProtNLM"/>
    </source>
</evidence>
<proteinExistence type="predicted"/>
<feature type="region of interest" description="Disordered" evidence="1">
    <location>
        <begin position="470"/>
        <end position="499"/>
    </location>
</feature>
<dbReference type="AlphaFoldDB" id="A0A2G8RMY4"/>
<evidence type="ECO:0000313" key="2">
    <source>
        <dbReference type="EMBL" id="PIL22877.1"/>
    </source>
</evidence>
<evidence type="ECO:0000313" key="3">
    <source>
        <dbReference type="Proteomes" id="UP000230002"/>
    </source>
</evidence>